<feature type="compositionally biased region" description="Basic residues" evidence="1">
    <location>
        <begin position="1"/>
        <end position="20"/>
    </location>
</feature>
<gene>
    <name evidence="2" type="ORF">HPB51_029725</name>
</gene>
<comment type="caution">
    <text evidence="2">The sequence shown here is derived from an EMBL/GenBank/DDBJ whole genome shotgun (WGS) entry which is preliminary data.</text>
</comment>
<feature type="region of interest" description="Disordered" evidence="1">
    <location>
        <begin position="1"/>
        <end position="101"/>
    </location>
</feature>
<name>A0A9J6CU16_RHIMP</name>
<dbReference type="EMBL" id="JABSTU010006872">
    <property type="protein sequence ID" value="KAH7931697.1"/>
    <property type="molecule type" value="Genomic_DNA"/>
</dbReference>
<proteinExistence type="predicted"/>
<evidence type="ECO:0000313" key="2">
    <source>
        <dbReference type="EMBL" id="KAH7931697.1"/>
    </source>
</evidence>
<accession>A0A9J6CU16</accession>
<evidence type="ECO:0000313" key="3">
    <source>
        <dbReference type="Proteomes" id="UP000821866"/>
    </source>
</evidence>
<reference evidence="2" key="1">
    <citation type="journal article" date="2020" name="Cell">
        <title>Large-Scale Comparative Analyses of Tick Genomes Elucidate Their Genetic Diversity and Vector Capacities.</title>
        <authorList>
            <consortium name="Tick Genome and Microbiome Consortium (TIGMIC)"/>
            <person name="Jia N."/>
            <person name="Wang J."/>
            <person name="Shi W."/>
            <person name="Du L."/>
            <person name="Sun Y."/>
            <person name="Zhan W."/>
            <person name="Jiang J.F."/>
            <person name="Wang Q."/>
            <person name="Zhang B."/>
            <person name="Ji P."/>
            <person name="Bell-Sakyi L."/>
            <person name="Cui X.M."/>
            <person name="Yuan T.T."/>
            <person name="Jiang B.G."/>
            <person name="Yang W.F."/>
            <person name="Lam T.T."/>
            <person name="Chang Q.C."/>
            <person name="Ding S.J."/>
            <person name="Wang X.J."/>
            <person name="Zhu J.G."/>
            <person name="Ruan X.D."/>
            <person name="Zhao L."/>
            <person name="Wei J.T."/>
            <person name="Ye R.Z."/>
            <person name="Que T.C."/>
            <person name="Du C.H."/>
            <person name="Zhou Y.H."/>
            <person name="Cheng J.X."/>
            <person name="Dai P.F."/>
            <person name="Guo W.B."/>
            <person name="Han X.H."/>
            <person name="Huang E.J."/>
            <person name="Li L.F."/>
            <person name="Wei W."/>
            <person name="Gao Y.C."/>
            <person name="Liu J.Z."/>
            <person name="Shao H.Z."/>
            <person name="Wang X."/>
            <person name="Wang C.C."/>
            <person name="Yang T.C."/>
            <person name="Huo Q.B."/>
            <person name="Li W."/>
            <person name="Chen H.Y."/>
            <person name="Chen S.E."/>
            <person name="Zhou L.G."/>
            <person name="Ni X.B."/>
            <person name="Tian J.H."/>
            <person name="Sheng Y."/>
            <person name="Liu T."/>
            <person name="Pan Y.S."/>
            <person name="Xia L.Y."/>
            <person name="Li J."/>
            <person name="Zhao F."/>
            <person name="Cao W.C."/>
        </authorList>
    </citation>
    <scope>NUCLEOTIDE SEQUENCE</scope>
    <source>
        <strain evidence="2">Rmic-2018</strain>
    </source>
</reference>
<organism evidence="2 3">
    <name type="scientific">Rhipicephalus microplus</name>
    <name type="common">Cattle tick</name>
    <name type="synonym">Boophilus microplus</name>
    <dbReference type="NCBI Taxonomy" id="6941"/>
    <lineage>
        <taxon>Eukaryota</taxon>
        <taxon>Metazoa</taxon>
        <taxon>Ecdysozoa</taxon>
        <taxon>Arthropoda</taxon>
        <taxon>Chelicerata</taxon>
        <taxon>Arachnida</taxon>
        <taxon>Acari</taxon>
        <taxon>Parasitiformes</taxon>
        <taxon>Ixodida</taxon>
        <taxon>Ixodoidea</taxon>
        <taxon>Ixodidae</taxon>
        <taxon>Rhipicephalinae</taxon>
        <taxon>Rhipicephalus</taxon>
        <taxon>Boophilus</taxon>
    </lineage>
</organism>
<reference evidence="2" key="2">
    <citation type="submission" date="2021-09" db="EMBL/GenBank/DDBJ databases">
        <authorList>
            <person name="Jia N."/>
            <person name="Wang J."/>
            <person name="Shi W."/>
            <person name="Du L."/>
            <person name="Sun Y."/>
            <person name="Zhan W."/>
            <person name="Jiang J."/>
            <person name="Wang Q."/>
            <person name="Zhang B."/>
            <person name="Ji P."/>
            <person name="Sakyi L.B."/>
            <person name="Cui X."/>
            <person name="Yuan T."/>
            <person name="Jiang B."/>
            <person name="Yang W."/>
            <person name="Lam T.T.-Y."/>
            <person name="Chang Q."/>
            <person name="Ding S."/>
            <person name="Wang X."/>
            <person name="Zhu J."/>
            <person name="Ruan X."/>
            <person name="Zhao L."/>
            <person name="Wei J."/>
            <person name="Que T."/>
            <person name="Du C."/>
            <person name="Cheng J."/>
            <person name="Dai P."/>
            <person name="Han X."/>
            <person name="Huang E."/>
            <person name="Gao Y."/>
            <person name="Liu J."/>
            <person name="Shao H."/>
            <person name="Ye R."/>
            <person name="Li L."/>
            <person name="Wei W."/>
            <person name="Wang X."/>
            <person name="Wang C."/>
            <person name="Huo Q."/>
            <person name="Li W."/>
            <person name="Guo W."/>
            <person name="Chen H."/>
            <person name="Chen S."/>
            <person name="Zhou L."/>
            <person name="Zhou L."/>
            <person name="Ni X."/>
            <person name="Tian J."/>
            <person name="Zhou Y."/>
            <person name="Sheng Y."/>
            <person name="Liu T."/>
            <person name="Pan Y."/>
            <person name="Xia L."/>
            <person name="Li J."/>
            <person name="Zhao F."/>
            <person name="Cao W."/>
        </authorList>
    </citation>
    <scope>NUCLEOTIDE SEQUENCE</scope>
    <source>
        <strain evidence="2">Rmic-2018</strain>
        <tissue evidence="2">Larvae</tissue>
    </source>
</reference>
<dbReference type="Proteomes" id="UP000821866">
    <property type="component" value="Unassembled WGS sequence"/>
</dbReference>
<feature type="compositionally biased region" description="Polar residues" evidence="1">
    <location>
        <begin position="43"/>
        <end position="68"/>
    </location>
</feature>
<keyword evidence="3" id="KW-1185">Reference proteome</keyword>
<protein>
    <submittedName>
        <fullName evidence="2">Uncharacterized protein</fullName>
    </submittedName>
</protein>
<sequence length="305" mass="33086">MPNRARKFRTLHKFGKRQKKCAVQPKESSQPAQATFAEPSGTGDWQSPRCSSLTQRQPSIATTSTSGDTRSECHKSSQLPTKISADPGGRAQRIPQRSGVATQAIATTTTVPSKSADCGDTYTSRQETMPPLVIKTAKNAAAADLAARESVAATATAACSTSSMRNRAARIDATFLKSSDREVIERCAQQKAVELSLVSATDRKMSVLASQRGTESSSAPLYTMFDLDMVNSLLNEHSACRVCRGHLTIERDTREYGVAVKLKLHCSNCEEVGLKWSSRQVSGSSNCNPFEIQRLHGACSSEHWE</sequence>
<evidence type="ECO:0000256" key="1">
    <source>
        <dbReference type="SAM" id="MobiDB-lite"/>
    </source>
</evidence>
<dbReference type="AlphaFoldDB" id="A0A9J6CU16"/>